<dbReference type="InterPro" id="IPR003838">
    <property type="entry name" value="ABC3_permease_C"/>
</dbReference>
<reference evidence="10" key="1">
    <citation type="journal article" date="2019" name="Int. J. Syst. Evol. Microbiol.">
        <title>The Global Catalogue of Microorganisms (GCM) 10K type strain sequencing project: providing services to taxonomists for standard genome sequencing and annotation.</title>
        <authorList>
            <consortium name="The Broad Institute Genomics Platform"/>
            <consortium name="The Broad Institute Genome Sequencing Center for Infectious Disease"/>
            <person name="Wu L."/>
            <person name="Ma J."/>
        </authorList>
    </citation>
    <scope>NUCLEOTIDE SEQUENCE [LARGE SCALE GENOMIC DNA]</scope>
    <source>
        <strain evidence="10">CGMCC 1.12371</strain>
    </source>
</reference>
<dbReference type="PANTHER" id="PTHR30572">
    <property type="entry name" value="MEMBRANE COMPONENT OF TRANSPORTER-RELATED"/>
    <property type="match status" value="1"/>
</dbReference>
<feature type="transmembrane region" description="Helical" evidence="6">
    <location>
        <begin position="419"/>
        <end position="439"/>
    </location>
</feature>
<dbReference type="RefSeq" id="WP_382220764.1">
    <property type="nucleotide sequence ID" value="NZ_JBHTCA010000003.1"/>
</dbReference>
<feature type="transmembrane region" description="Helical" evidence="6">
    <location>
        <begin position="711"/>
        <end position="735"/>
    </location>
</feature>
<evidence type="ECO:0000313" key="9">
    <source>
        <dbReference type="EMBL" id="MFC7408463.1"/>
    </source>
</evidence>
<feature type="transmembrane region" description="Helical" evidence="6">
    <location>
        <begin position="469"/>
        <end position="494"/>
    </location>
</feature>
<feature type="domain" description="ABC3 transporter permease C-terminal" evidence="7">
    <location>
        <begin position="715"/>
        <end position="830"/>
    </location>
</feature>
<dbReference type="Pfam" id="PF12704">
    <property type="entry name" value="MacB_PCD"/>
    <property type="match status" value="1"/>
</dbReference>
<dbReference type="Proteomes" id="UP001596501">
    <property type="component" value="Unassembled WGS sequence"/>
</dbReference>
<evidence type="ECO:0000259" key="7">
    <source>
        <dbReference type="Pfam" id="PF02687"/>
    </source>
</evidence>
<accession>A0ABW2QIV8</accession>
<protein>
    <submittedName>
        <fullName evidence="9">ABC transporter permease</fullName>
    </submittedName>
</protein>
<keyword evidence="4 6" id="KW-1133">Transmembrane helix</keyword>
<keyword evidence="2" id="KW-1003">Cell membrane</keyword>
<keyword evidence="3 6" id="KW-0812">Transmembrane</keyword>
<proteinExistence type="predicted"/>
<feature type="transmembrane region" description="Helical" evidence="6">
    <location>
        <begin position="393"/>
        <end position="413"/>
    </location>
</feature>
<evidence type="ECO:0000256" key="4">
    <source>
        <dbReference type="ARBA" id="ARBA00022989"/>
    </source>
</evidence>
<feature type="transmembrane region" description="Helical" evidence="6">
    <location>
        <begin position="805"/>
        <end position="824"/>
    </location>
</feature>
<keyword evidence="10" id="KW-1185">Reference proteome</keyword>
<evidence type="ECO:0000313" key="10">
    <source>
        <dbReference type="Proteomes" id="UP001596501"/>
    </source>
</evidence>
<dbReference type="PANTHER" id="PTHR30572:SF17">
    <property type="entry name" value="ABC3 TRANSPORTER PERMEASE PROTEIN DOMAIN-CONTAINING PROTEIN"/>
    <property type="match status" value="1"/>
</dbReference>
<comment type="caution">
    <text evidence="9">The sequence shown here is derived from an EMBL/GenBank/DDBJ whole genome shotgun (WGS) entry which is preliminary data.</text>
</comment>
<feature type="transmembrane region" description="Helical" evidence="6">
    <location>
        <begin position="302"/>
        <end position="326"/>
    </location>
</feature>
<dbReference type="EMBL" id="JBHTCA010000003">
    <property type="protein sequence ID" value="MFC7408463.1"/>
    <property type="molecule type" value="Genomic_DNA"/>
</dbReference>
<evidence type="ECO:0000256" key="6">
    <source>
        <dbReference type="SAM" id="Phobius"/>
    </source>
</evidence>
<evidence type="ECO:0000256" key="3">
    <source>
        <dbReference type="ARBA" id="ARBA00022692"/>
    </source>
</evidence>
<name>A0ABW2QIV8_9BURK</name>
<organism evidence="9 10">
    <name type="scientific">Hydrogenophaga atypica</name>
    <dbReference type="NCBI Taxonomy" id="249409"/>
    <lineage>
        <taxon>Bacteria</taxon>
        <taxon>Pseudomonadati</taxon>
        <taxon>Pseudomonadota</taxon>
        <taxon>Betaproteobacteria</taxon>
        <taxon>Burkholderiales</taxon>
        <taxon>Comamonadaceae</taxon>
        <taxon>Hydrogenophaga</taxon>
    </lineage>
</organism>
<evidence type="ECO:0000256" key="2">
    <source>
        <dbReference type="ARBA" id="ARBA00022475"/>
    </source>
</evidence>
<evidence type="ECO:0000256" key="1">
    <source>
        <dbReference type="ARBA" id="ARBA00004651"/>
    </source>
</evidence>
<feature type="transmembrane region" description="Helical" evidence="6">
    <location>
        <begin position="346"/>
        <end position="366"/>
    </location>
</feature>
<dbReference type="InterPro" id="IPR025857">
    <property type="entry name" value="MacB_PCD"/>
</dbReference>
<feature type="transmembrane region" description="Helical" evidence="6">
    <location>
        <begin position="247"/>
        <end position="268"/>
    </location>
</feature>
<feature type="domain" description="MacB-like periplasmic core" evidence="8">
    <location>
        <begin position="20"/>
        <end position="220"/>
    </location>
</feature>
<keyword evidence="5 6" id="KW-0472">Membrane</keyword>
<evidence type="ECO:0000259" key="8">
    <source>
        <dbReference type="Pfam" id="PF12704"/>
    </source>
</evidence>
<feature type="transmembrane region" description="Helical" evidence="6">
    <location>
        <begin position="20"/>
        <end position="40"/>
    </location>
</feature>
<feature type="domain" description="ABC3 transporter permease C-terminal" evidence="7">
    <location>
        <begin position="251"/>
        <end position="375"/>
    </location>
</feature>
<comment type="subcellular location">
    <subcellularLocation>
        <location evidence="1">Cell membrane</location>
        <topology evidence="1">Multi-pass membrane protein</topology>
    </subcellularLocation>
</comment>
<dbReference type="Pfam" id="PF02687">
    <property type="entry name" value="FtsX"/>
    <property type="match status" value="2"/>
</dbReference>
<evidence type="ECO:0000256" key="5">
    <source>
        <dbReference type="ARBA" id="ARBA00023136"/>
    </source>
</evidence>
<dbReference type="InterPro" id="IPR050250">
    <property type="entry name" value="Macrolide_Exporter_MacB"/>
</dbReference>
<feature type="transmembrane region" description="Helical" evidence="6">
    <location>
        <begin position="756"/>
        <end position="785"/>
    </location>
</feature>
<sequence>MWPLLKTFSWQEITHHPWRTAVAVLAVMLGVALAYAVHLINASALAEFGSAAQAVSGRPDVSLRARQGSLPDTLLDRVAAHPQVAVASPLLELSTYAQGAAGERVPVRVLGVDALTVGRINPSLVARPAEAAGRLDVFAPDAVFLNPAARQKLVGLALQVQQGLTLHPLRVAGSVAAPGAPLLVMDVAAAQERFDRLGQLSAIDLRLRPGTDVTMLQRELALDTDLLWQTPDAADERLDRLSRAYRVNLTVLALVALFTGAFLVYSVLSLGVAKRQPQFALLGVLGLGAAQRQRLVLMESLLLGAVGSLLGLALGSGLAALALRVLGGDLGGGYFGSQAPALRWTAGALLGYGLLGVAAAGLGGWWPAQAVRRLAPAVALKGLMASAPRARQGLLRGALLLVLAAGLALLPPLGGVPLAAYASVGLLLLGGIAMLPGLARWALRGLAPWAAQHALPLLALERARRLPEVAAVATGGVVASLALSVALTVMVASFRDSVTQWLDVVLPAPLYVRTAQSSGAGDTVFFEPAAVDAIRQVPGVARAEGLRVLQIQLDSNLPAVALVGRRLSDPARDLPLLQPPLPAPPDHVAIYVSEALQALYGAQPGQVFAPLAGAFTRAPPFFVAGVWRDYARQHGSLVMDLDALQRLSGDDRLNDIALNLDSQASSAAVQQAVRDTLKQHHGGQDLIEIASAEAIRARSLGIFDRSFAVTYWLQAVAITIGLFGVAASFSAQVLARRREFGLLAHLGLTRPQVLRLVAAEGLVWTVLGTLAGLALGLGVSLILVFVVNPQSFHWTMDLALPWPRLIALCAAVVASGTLTAWLAARAAASADVVRAVREDW</sequence>
<gene>
    <name evidence="9" type="ORF">ACFQPB_06285</name>
</gene>